<dbReference type="SUPFAM" id="SSF55136">
    <property type="entry name" value="Probable bacterial effector-binding domain"/>
    <property type="match status" value="1"/>
</dbReference>
<dbReference type="PANTHER" id="PTHR30204">
    <property type="entry name" value="REDOX-CYCLING DRUG-SENSING TRANSCRIPTIONAL ACTIVATOR SOXR"/>
    <property type="match status" value="1"/>
</dbReference>
<dbReference type="SMART" id="SM00422">
    <property type="entry name" value="HTH_MERR"/>
    <property type="match status" value="1"/>
</dbReference>
<name>A0A4U8Q3C3_9FIRM</name>
<dbReference type="Pfam" id="PF13411">
    <property type="entry name" value="MerR_1"/>
    <property type="match status" value="1"/>
</dbReference>
<dbReference type="InterPro" id="IPR010499">
    <property type="entry name" value="AraC_E-bd"/>
</dbReference>
<evidence type="ECO:0000256" key="3">
    <source>
        <dbReference type="ARBA" id="ARBA00023125"/>
    </source>
</evidence>
<dbReference type="SUPFAM" id="SSF46955">
    <property type="entry name" value="Putative DNA-binding domain"/>
    <property type="match status" value="1"/>
</dbReference>
<dbReference type="PROSITE" id="PS50937">
    <property type="entry name" value="HTH_MERR_2"/>
    <property type="match status" value="1"/>
</dbReference>
<protein>
    <submittedName>
        <fullName evidence="6">Multidrug-efflux transporter 1 regulator</fullName>
    </submittedName>
</protein>
<dbReference type="STRING" id="180332.GCA_000797495_00429"/>
<dbReference type="RefSeq" id="WP_027296351.1">
    <property type="nucleotide sequence ID" value="NZ_CABMJZ010000032.1"/>
</dbReference>
<evidence type="ECO:0000259" key="5">
    <source>
        <dbReference type="PROSITE" id="PS50937"/>
    </source>
</evidence>
<reference evidence="6 7" key="1">
    <citation type="journal article" date="2019" name="Anaerobe">
        <title>Detection of Robinsoniella peoriensis in multiple bone samples of a trauma patient.</title>
        <authorList>
            <person name="Schrottner P."/>
            <person name="Hartwich K."/>
            <person name="Bunk B."/>
            <person name="Schober I."/>
            <person name="Helbig S."/>
            <person name="Rudolph W.W."/>
            <person name="Gunzer F."/>
        </authorList>
    </citation>
    <scope>NUCLEOTIDE SEQUENCE [LARGE SCALE GENOMIC DNA]</scope>
    <source>
        <strain evidence="6 7">DSM 106044</strain>
    </source>
</reference>
<gene>
    <name evidence="6" type="primary">bmrR_6</name>
    <name evidence="6" type="ORF">DSM106044_04454</name>
</gene>
<keyword evidence="7" id="KW-1185">Reference proteome</keyword>
<evidence type="ECO:0000313" key="6">
    <source>
        <dbReference type="EMBL" id="TLC98703.1"/>
    </source>
</evidence>
<dbReference type="AlphaFoldDB" id="A0A4U8Q3C3"/>
<dbReference type="Proteomes" id="UP000306509">
    <property type="component" value="Unassembled WGS sequence"/>
</dbReference>
<accession>A0A4U8Q3C3</accession>
<sequence>MEKEYYTVGEVSKLCDIPVRTLHYYDEIGLLIPAKKDGDTGYRYYAKSQLLHVNIIKQFKVQGYNIKEIKERLANHTASVSREALQQKLSEIKEDIEGLILLEKRLEYYLNALNYQDHQPHIHADKLPPMKVLFIRNKGAADPVGFMKRFAGLEALIKKEKCNAVGPVMAVYYDDYHVYDPMNADIEVCVPVQEAGEGSDYIRDFGNVEVVSAIHYGPYRNEYQTYGLMMEWMEKEGFEMCGNAIEKYLIDPVLTEHEEEFITELLIPVRKR</sequence>
<dbReference type="OrthoDB" id="9773308at2"/>
<keyword evidence="1" id="KW-0678">Repressor</keyword>
<dbReference type="Pfam" id="PF06445">
    <property type="entry name" value="GyrI-like"/>
    <property type="match status" value="1"/>
</dbReference>
<comment type="caution">
    <text evidence="6">The sequence shown here is derived from an EMBL/GenBank/DDBJ whole genome shotgun (WGS) entry which is preliminary data.</text>
</comment>
<dbReference type="EMBL" id="QGQD01000086">
    <property type="protein sequence ID" value="TLC98703.1"/>
    <property type="molecule type" value="Genomic_DNA"/>
</dbReference>
<organism evidence="6 7">
    <name type="scientific">Robinsoniella peoriensis</name>
    <dbReference type="NCBI Taxonomy" id="180332"/>
    <lineage>
        <taxon>Bacteria</taxon>
        <taxon>Bacillati</taxon>
        <taxon>Bacillota</taxon>
        <taxon>Clostridia</taxon>
        <taxon>Lachnospirales</taxon>
        <taxon>Lachnospiraceae</taxon>
        <taxon>Robinsoniella</taxon>
    </lineage>
</organism>
<evidence type="ECO:0000256" key="2">
    <source>
        <dbReference type="ARBA" id="ARBA00023015"/>
    </source>
</evidence>
<dbReference type="GO" id="GO:0003677">
    <property type="term" value="F:DNA binding"/>
    <property type="evidence" value="ECO:0007669"/>
    <property type="project" value="UniProtKB-KW"/>
</dbReference>
<keyword evidence="3" id="KW-0238">DNA-binding</keyword>
<dbReference type="Gene3D" id="1.10.1660.10">
    <property type="match status" value="1"/>
</dbReference>
<keyword evidence="2" id="KW-0805">Transcription regulation</keyword>
<dbReference type="InterPro" id="IPR000551">
    <property type="entry name" value="MerR-type_HTH_dom"/>
</dbReference>
<dbReference type="SMART" id="SM00871">
    <property type="entry name" value="AraC_E_bind"/>
    <property type="match status" value="1"/>
</dbReference>
<evidence type="ECO:0000256" key="1">
    <source>
        <dbReference type="ARBA" id="ARBA00022491"/>
    </source>
</evidence>
<dbReference type="InterPro" id="IPR009061">
    <property type="entry name" value="DNA-bd_dom_put_sf"/>
</dbReference>
<dbReference type="InterPro" id="IPR029442">
    <property type="entry name" value="GyrI-like"/>
</dbReference>
<dbReference type="CDD" id="cd01107">
    <property type="entry name" value="HTH_BmrR"/>
    <property type="match status" value="1"/>
</dbReference>
<feature type="domain" description="HTH merR-type" evidence="5">
    <location>
        <begin position="5"/>
        <end position="75"/>
    </location>
</feature>
<dbReference type="GO" id="GO:0003700">
    <property type="term" value="F:DNA-binding transcription factor activity"/>
    <property type="evidence" value="ECO:0007669"/>
    <property type="project" value="InterPro"/>
</dbReference>
<dbReference type="InterPro" id="IPR011256">
    <property type="entry name" value="Reg_factor_effector_dom_sf"/>
</dbReference>
<keyword evidence="4" id="KW-0804">Transcription</keyword>
<dbReference type="Gene3D" id="3.20.80.10">
    <property type="entry name" value="Regulatory factor, effector binding domain"/>
    <property type="match status" value="1"/>
</dbReference>
<dbReference type="PANTHER" id="PTHR30204:SF69">
    <property type="entry name" value="MERR-FAMILY TRANSCRIPTIONAL REGULATOR"/>
    <property type="match status" value="1"/>
</dbReference>
<evidence type="ECO:0000256" key="4">
    <source>
        <dbReference type="ARBA" id="ARBA00023163"/>
    </source>
</evidence>
<evidence type="ECO:0000313" key="7">
    <source>
        <dbReference type="Proteomes" id="UP000306509"/>
    </source>
</evidence>
<proteinExistence type="predicted"/>
<dbReference type="InterPro" id="IPR047057">
    <property type="entry name" value="MerR_fam"/>
</dbReference>